<organism evidence="3 4">
    <name type="scientific">Lophium mytilinum</name>
    <dbReference type="NCBI Taxonomy" id="390894"/>
    <lineage>
        <taxon>Eukaryota</taxon>
        <taxon>Fungi</taxon>
        <taxon>Dikarya</taxon>
        <taxon>Ascomycota</taxon>
        <taxon>Pezizomycotina</taxon>
        <taxon>Dothideomycetes</taxon>
        <taxon>Pleosporomycetidae</taxon>
        <taxon>Mytilinidiales</taxon>
        <taxon>Mytilinidiaceae</taxon>
        <taxon>Lophium</taxon>
    </lineage>
</organism>
<feature type="region of interest" description="Disordered" evidence="1">
    <location>
        <begin position="1"/>
        <end position="34"/>
    </location>
</feature>
<evidence type="ECO:0000256" key="1">
    <source>
        <dbReference type="SAM" id="MobiDB-lite"/>
    </source>
</evidence>
<feature type="domain" description="Heterokaryon incompatibility" evidence="2">
    <location>
        <begin position="250"/>
        <end position="399"/>
    </location>
</feature>
<evidence type="ECO:0000313" key="4">
    <source>
        <dbReference type="Proteomes" id="UP000799750"/>
    </source>
</evidence>
<dbReference type="Pfam" id="PF06985">
    <property type="entry name" value="HET"/>
    <property type="match status" value="1"/>
</dbReference>
<dbReference type="Proteomes" id="UP000799750">
    <property type="component" value="Unassembled WGS sequence"/>
</dbReference>
<sequence length="526" mass="60261">MHEIVAEDDKRAASIVPSHREGAQLGAADDGMQRVSEASRGESKLCGICIELVQSFPEPGTFSSFREFVRLPQSVAELEESATWGCPFCSFRWQAIPQRARTKLRQCTQVDYMPPRKAYVGRFIIDFRYSYTIQTDRPKKISEAFHNSEDTLRTELRFKKVKDDSVGDYLGLGLAEDDNSSSTASSNSFNCINTWIQTCNTTHEDCQATTRALESVPDRFRPTRLLDLGTHSTAQPRLIEVLQLETKPEYITLSHCWGDYMPPRLTTGNLDQFRQGIDPVNLPPTFKDAIDITRRLSVRYLWIDSLCIIQDSEKDWRLESATMDQTYEHAWCNIAAAGAADARGGCYSDRNLRHVLPLLVALPHSSPEAKYLGHISRWDSWVDNIEESPLLKRAWVVQEQLLSTRTIYFTQHQIFWRCKELRASEHEPEELQSYWLDYHDDSSDESPEDPTLVKKYTQCQLSMPEKDKLVAISGLAKRYGHGSNYLAGLWRHLLPEQLLWQTDLCHEAPCASRNRRSPSWSWASVD</sequence>
<keyword evidence="4" id="KW-1185">Reference proteome</keyword>
<dbReference type="PANTHER" id="PTHR33112">
    <property type="entry name" value="DOMAIN PROTEIN, PUTATIVE-RELATED"/>
    <property type="match status" value="1"/>
</dbReference>
<dbReference type="InterPro" id="IPR010730">
    <property type="entry name" value="HET"/>
</dbReference>
<dbReference type="AlphaFoldDB" id="A0A6A6QMN8"/>
<evidence type="ECO:0000313" key="3">
    <source>
        <dbReference type="EMBL" id="KAF2493778.1"/>
    </source>
</evidence>
<dbReference type="EMBL" id="MU004191">
    <property type="protein sequence ID" value="KAF2493778.1"/>
    <property type="molecule type" value="Genomic_DNA"/>
</dbReference>
<gene>
    <name evidence="3" type="ORF">BU16DRAFT_540335</name>
</gene>
<dbReference type="PANTHER" id="PTHR33112:SF10">
    <property type="entry name" value="TOL"/>
    <property type="match status" value="1"/>
</dbReference>
<evidence type="ECO:0000259" key="2">
    <source>
        <dbReference type="Pfam" id="PF06985"/>
    </source>
</evidence>
<name>A0A6A6QMN8_9PEZI</name>
<reference evidence="3" key="1">
    <citation type="journal article" date="2020" name="Stud. Mycol.">
        <title>101 Dothideomycetes genomes: a test case for predicting lifestyles and emergence of pathogens.</title>
        <authorList>
            <person name="Haridas S."/>
            <person name="Albert R."/>
            <person name="Binder M."/>
            <person name="Bloem J."/>
            <person name="Labutti K."/>
            <person name="Salamov A."/>
            <person name="Andreopoulos B."/>
            <person name="Baker S."/>
            <person name="Barry K."/>
            <person name="Bills G."/>
            <person name="Bluhm B."/>
            <person name="Cannon C."/>
            <person name="Castanera R."/>
            <person name="Culley D."/>
            <person name="Daum C."/>
            <person name="Ezra D."/>
            <person name="Gonzalez J."/>
            <person name="Henrissat B."/>
            <person name="Kuo A."/>
            <person name="Liang C."/>
            <person name="Lipzen A."/>
            <person name="Lutzoni F."/>
            <person name="Magnuson J."/>
            <person name="Mondo S."/>
            <person name="Nolan M."/>
            <person name="Ohm R."/>
            <person name="Pangilinan J."/>
            <person name="Park H.-J."/>
            <person name="Ramirez L."/>
            <person name="Alfaro M."/>
            <person name="Sun H."/>
            <person name="Tritt A."/>
            <person name="Yoshinaga Y."/>
            <person name="Zwiers L.-H."/>
            <person name="Turgeon B."/>
            <person name="Goodwin S."/>
            <person name="Spatafora J."/>
            <person name="Crous P."/>
            <person name="Grigoriev I."/>
        </authorList>
    </citation>
    <scope>NUCLEOTIDE SEQUENCE</scope>
    <source>
        <strain evidence="3">CBS 269.34</strain>
    </source>
</reference>
<proteinExistence type="predicted"/>
<dbReference type="OrthoDB" id="2958217at2759"/>
<protein>
    <submittedName>
        <fullName evidence="3">HET-domain-containing protein</fullName>
    </submittedName>
</protein>
<accession>A0A6A6QMN8</accession>
<feature type="compositionally biased region" description="Basic and acidic residues" evidence="1">
    <location>
        <begin position="1"/>
        <end position="22"/>
    </location>
</feature>